<dbReference type="PANTHER" id="PTHR45080:SF38">
    <property type="entry name" value="FI23916P1-RELATED"/>
    <property type="match status" value="1"/>
</dbReference>
<evidence type="ECO:0000259" key="3">
    <source>
        <dbReference type="PROSITE" id="PS50835"/>
    </source>
</evidence>
<feature type="region of interest" description="Disordered" evidence="2">
    <location>
        <begin position="1"/>
        <end position="36"/>
    </location>
</feature>
<sequence length="570" mass="63745">QKQRIDAQKHETPASAAGKSRSNINKQTSKTDNGNNMCQDRVIKLLIFGFIAGFLLQECHASPHPASSSSLSKERRGGTTAEDEDYEYDDEDEPSKEMGTNDVNGGGGGDQNTMLLTRNHTVETEINDTVTLPCRVNNPQNNTIVMWFKTTTLLYVRDNKHSKDPRLSLGSDFSLTIQNVHVEDDSIYKCIVYPVNKSAYITLKVRGPPYNVMITHGNKDHTNGHLEIQQHDRKFIIHCRASGFPTPLISWSFRGKHLDEAHAKQTGISVRKEFLEIHDVKSHHAGDYECLAQNGIGEPVSAVVNVEIKSRVVLIGPSEDDAGATPPDDKEAPPSIAKHIDYLNTAIGETAELVCLYHSNPTALKIQWFRGDEPLHETSKFSINRDRHNHHLRTRLTIKDIEQKDLVSYVCRITNNLGEATAKTTLGLLPGAAHLANFSYSDGLLHTIWRVRSVQPLSDLQILYKGENTKYTTIDATISEQNREENSDFWNIKRSIRLPEGEWFITARAKNTEGWAYTETVPLQFQIPGEVSLEKRVPGGSSTASVRQLSSYCGSLASLVVLFAVLRRMH</sequence>
<dbReference type="GO" id="GO:0050808">
    <property type="term" value="P:synapse organization"/>
    <property type="evidence" value="ECO:0007669"/>
    <property type="project" value="TreeGrafter"/>
</dbReference>
<dbReference type="VEuPathDB" id="VectorBase:AALF007001"/>
<dbReference type="VEuPathDB" id="VectorBase:AALFPA_051721"/>
<evidence type="ECO:0000313" key="4">
    <source>
        <dbReference type="EMBL" id="JAC12867.1"/>
    </source>
</evidence>
<dbReference type="CDD" id="cd00099">
    <property type="entry name" value="IgV"/>
    <property type="match status" value="1"/>
</dbReference>
<feature type="domain" description="Ig-like" evidence="3">
    <location>
        <begin position="208"/>
        <end position="305"/>
    </location>
</feature>
<dbReference type="PROSITE" id="PS50835">
    <property type="entry name" value="IG_LIKE"/>
    <property type="match status" value="3"/>
</dbReference>
<dbReference type="InterPro" id="IPR007110">
    <property type="entry name" value="Ig-like_dom"/>
</dbReference>
<protein>
    <submittedName>
        <fullName evidence="4">Putative opioid-binding protein/cell adhesion molecule</fullName>
    </submittedName>
</protein>
<feature type="compositionally biased region" description="Basic and acidic residues" evidence="2">
    <location>
        <begin position="1"/>
        <end position="12"/>
    </location>
</feature>
<feature type="compositionally biased region" description="Acidic residues" evidence="2">
    <location>
        <begin position="81"/>
        <end position="94"/>
    </location>
</feature>
<dbReference type="SMART" id="SM00409">
    <property type="entry name" value="IG"/>
    <property type="match status" value="3"/>
</dbReference>
<dbReference type="InterPro" id="IPR013106">
    <property type="entry name" value="Ig_V-set"/>
</dbReference>
<dbReference type="CDD" id="cd00096">
    <property type="entry name" value="Ig"/>
    <property type="match status" value="1"/>
</dbReference>
<dbReference type="GO" id="GO:0030424">
    <property type="term" value="C:axon"/>
    <property type="evidence" value="ECO:0007669"/>
    <property type="project" value="TreeGrafter"/>
</dbReference>
<dbReference type="InterPro" id="IPR036179">
    <property type="entry name" value="Ig-like_dom_sf"/>
</dbReference>
<dbReference type="VEuPathDB" id="VectorBase:AALC636_019433"/>
<dbReference type="InterPro" id="IPR013783">
    <property type="entry name" value="Ig-like_fold"/>
</dbReference>
<feature type="non-terminal residue" evidence="4">
    <location>
        <position position="1"/>
    </location>
</feature>
<dbReference type="PANTHER" id="PTHR45080">
    <property type="entry name" value="CONTACTIN 5"/>
    <property type="match status" value="1"/>
</dbReference>
<dbReference type="Pfam" id="PF07679">
    <property type="entry name" value="I-set"/>
    <property type="match status" value="2"/>
</dbReference>
<dbReference type="GO" id="GO:0007156">
    <property type="term" value="P:homophilic cell adhesion via plasma membrane adhesion molecules"/>
    <property type="evidence" value="ECO:0007669"/>
    <property type="project" value="TreeGrafter"/>
</dbReference>
<name>A0A023EV33_AEDAL</name>
<dbReference type="SMART" id="SM00408">
    <property type="entry name" value="IGc2"/>
    <property type="match status" value="3"/>
</dbReference>
<dbReference type="GO" id="GO:0008046">
    <property type="term" value="F:axon guidance receptor activity"/>
    <property type="evidence" value="ECO:0007669"/>
    <property type="project" value="TreeGrafter"/>
</dbReference>
<evidence type="ECO:0000256" key="2">
    <source>
        <dbReference type="SAM" id="MobiDB-lite"/>
    </source>
</evidence>
<dbReference type="SUPFAM" id="SSF48726">
    <property type="entry name" value="Immunoglobulin"/>
    <property type="match status" value="3"/>
</dbReference>
<feature type="region of interest" description="Disordered" evidence="2">
    <location>
        <begin position="61"/>
        <end position="111"/>
    </location>
</feature>
<dbReference type="AlphaFoldDB" id="A0A023EV33"/>
<feature type="compositionally biased region" description="Low complexity" evidence="2">
    <location>
        <begin position="61"/>
        <end position="70"/>
    </location>
</feature>
<feature type="compositionally biased region" description="Polar residues" evidence="2">
    <location>
        <begin position="20"/>
        <end position="36"/>
    </location>
</feature>
<dbReference type="EMBL" id="GAPW01000731">
    <property type="protein sequence ID" value="JAC12867.1"/>
    <property type="molecule type" value="mRNA"/>
</dbReference>
<reference evidence="4" key="1">
    <citation type="journal article" date="2014" name="PLoS Negl. Trop. Dis.">
        <title>Identification and characterization of seminal fluid proteins in the Asian tiger mosquito, Aedes albopictus.</title>
        <authorList>
            <person name="Boes K.E."/>
            <person name="Ribeiro J.M."/>
            <person name="Wong A."/>
            <person name="Harrington L.C."/>
            <person name="Wolfner M.F."/>
            <person name="Sirot L.K."/>
        </authorList>
    </citation>
    <scope>NUCLEOTIDE SEQUENCE</scope>
    <source>
        <tissue evidence="4">Reproductive organs</tissue>
    </source>
</reference>
<dbReference type="GO" id="GO:0043025">
    <property type="term" value="C:neuronal cell body"/>
    <property type="evidence" value="ECO:0007669"/>
    <property type="project" value="TreeGrafter"/>
</dbReference>
<dbReference type="Gene3D" id="2.60.40.10">
    <property type="entry name" value="Immunoglobulins"/>
    <property type="match status" value="3"/>
</dbReference>
<keyword evidence="1" id="KW-0393">Immunoglobulin domain</keyword>
<dbReference type="InterPro" id="IPR003599">
    <property type="entry name" value="Ig_sub"/>
</dbReference>
<dbReference type="GO" id="GO:0005886">
    <property type="term" value="C:plasma membrane"/>
    <property type="evidence" value="ECO:0007669"/>
    <property type="project" value="TreeGrafter"/>
</dbReference>
<feature type="domain" description="Ig-like" evidence="3">
    <location>
        <begin position="334"/>
        <end position="427"/>
    </location>
</feature>
<organism evidence="4">
    <name type="scientific">Aedes albopictus</name>
    <name type="common">Asian tiger mosquito</name>
    <name type="synonym">Stegomyia albopicta</name>
    <dbReference type="NCBI Taxonomy" id="7160"/>
    <lineage>
        <taxon>Eukaryota</taxon>
        <taxon>Metazoa</taxon>
        <taxon>Ecdysozoa</taxon>
        <taxon>Arthropoda</taxon>
        <taxon>Hexapoda</taxon>
        <taxon>Insecta</taxon>
        <taxon>Pterygota</taxon>
        <taxon>Neoptera</taxon>
        <taxon>Endopterygota</taxon>
        <taxon>Diptera</taxon>
        <taxon>Nematocera</taxon>
        <taxon>Culicoidea</taxon>
        <taxon>Culicidae</taxon>
        <taxon>Culicinae</taxon>
        <taxon>Aedini</taxon>
        <taxon>Aedes</taxon>
        <taxon>Stegomyia</taxon>
    </lineage>
</organism>
<dbReference type="Pfam" id="PF07686">
    <property type="entry name" value="V-set"/>
    <property type="match status" value="1"/>
</dbReference>
<proteinExistence type="evidence at transcript level"/>
<dbReference type="InterPro" id="IPR003598">
    <property type="entry name" value="Ig_sub2"/>
</dbReference>
<accession>A0A023EV33</accession>
<evidence type="ECO:0000256" key="1">
    <source>
        <dbReference type="ARBA" id="ARBA00023319"/>
    </source>
</evidence>
<dbReference type="InterPro" id="IPR050958">
    <property type="entry name" value="Cell_Adh-Cytoskel_Orgn"/>
</dbReference>
<dbReference type="InterPro" id="IPR013098">
    <property type="entry name" value="Ig_I-set"/>
</dbReference>
<feature type="domain" description="Ig-like" evidence="3">
    <location>
        <begin position="94"/>
        <end position="202"/>
    </location>
</feature>